<accession>A0A9X1D8B9</accession>
<comment type="similarity">
    <text evidence="1">Belongs to the short-chain dehydrogenases/reductases (SDR) family.</text>
</comment>
<dbReference type="GO" id="GO:0016616">
    <property type="term" value="F:oxidoreductase activity, acting on the CH-OH group of donors, NAD or NADP as acceptor"/>
    <property type="evidence" value="ECO:0007669"/>
    <property type="project" value="TreeGrafter"/>
</dbReference>
<protein>
    <submittedName>
        <fullName evidence="3">SDR family oxidoreductase</fullName>
    </submittedName>
</protein>
<evidence type="ECO:0000313" key="3">
    <source>
        <dbReference type="EMBL" id="MBT1158613.1"/>
    </source>
</evidence>
<dbReference type="PANTHER" id="PTHR42760:SF40">
    <property type="entry name" value="3-OXOACYL-[ACYL-CARRIER-PROTEIN] REDUCTASE, CHLOROPLASTIC"/>
    <property type="match status" value="1"/>
</dbReference>
<dbReference type="InterPro" id="IPR020904">
    <property type="entry name" value="Sc_DH/Rdtase_CS"/>
</dbReference>
<sequence length="261" mass="26998">MDQTSQATTFAGKVALVTGAARGIGFAIATRFINAGADVVLADLSESDLNASISTLSSDYTGRALAVRADVSKDTDITRMVQAAAARFGRVDILVNNAGISPKHGGRKARVEEMLAAEWRQVLEVNLTGAFLCCRACLPHMRAAKWGRIINIASVAGRTKTEIAGAHYAASKAGMMALARTLAVEVGSANITVNSIAPGRIETPMATAAGAELNQAYVARIPVGRLGTGEDIAAAVAYLASEDAAFLTGVTLDVNGGSFMI</sequence>
<organism evidence="3 4">
    <name type="scientific">Aminobacter anthyllidis</name>
    <dbReference type="NCBI Taxonomy" id="1035067"/>
    <lineage>
        <taxon>Bacteria</taxon>
        <taxon>Pseudomonadati</taxon>
        <taxon>Pseudomonadota</taxon>
        <taxon>Alphaproteobacteria</taxon>
        <taxon>Hyphomicrobiales</taxon>
        <taxon>Phyllobacteriaceae</taxon>
        <taxon>Aminobacter</taxon>
    </lineage>
</organism>
<dbReference type="NCBIfam" id="NF009466">
    <property type="entry name" value="PRK12826.1-2"/>
    <property type="match status" value="1"/>
</dbReference>
<dbReference type="FunFam" id="3.40.50.720:FF:000173">
    <property type="entry name" value="3-oxoacyl-[acyl-carrier protein] reductase"/>
    <property type="match status" value="1"/>
</dbReference>
<dbReference type="PANTHER" id="PTHR42760">
    <property type="entry name" value="SHORT-CHAIN DEHYDROGENASES/REDUCTASES FAMILY MEMBER"/>
    <property type="match status" value="1"/>
</dbReference>
<dbReference type="PRINTS" id="PR00081">
    <property type="entry name" value="GDHRDH"/>
</dbReference>
<comment type="caution">
    <text evidence="3">The sequence shown here is derived from an EMBL/GenBank/DDBJ whole genome shotgun (WGS) entry which is preliminary data.</text>
</comment>
<evidence type="ECO:0000256" key="2">
    <source>
        <dbReference type="ARBA" id="ARBA00023002"/>
    </source>
</evidence>
<dbReference type="RefSeq" id="WP_214392484.1">
    <property type="nucleotide sequence ID" value="NZ_JAFLWW010000007.1"/>
</dbReference>
<dbReference type="Pfam" id="PF13561">
    <property type="entry name" value="adh_short_C2"/>
    <property type="match status" value="1"/>
</dbReference>
<dbReference type="Gene3D" id="3.40.50.720">
    <property type="entry name" value="NAD(P)-binding Rossmann-like Domain"/>
    <property type="match status" value="1"/>
</dbReference>
<dbReference type="NCBIfam" id="NF005559">
    <property type="entry name" value="PRK07231.1"/>
    <property type="match status" value="1"/>
</dbReference>
<dbReference type="PROSITE" id="PS00061">
    <property type="entry name" value="ADH_SHORT"/>
    <property type="match status" value="1"/>
</dbReference>
<dbReference type="PRINTS" id="PR00080">
    <property type="entry name" value="SDRFAMILY"/>
</dbReference>
<dbReference type="InterPro" id="IPR036291">
    <property type="entry name" value="NAD(P)-bd_dom_sf"/>
</dbReference>
<evidence type="ECO:0000256" key="1">
    <source>
        <dbReference type="ARBA" id="ARBA00006484"/>
    </source>
</evidence>
<reference evidence="3" key="2">
    <citation type="submission" date="2021-03" db="EMBL/GenBank/DDBJ databases">
        <authorList>
            <person name="Artuso I."/>
            <person name="Turrini P."/>
            <person name="Pirolo M."/>
            <person name="Lugli G.A."/>
            <person name="Ventura M."/>
            <person name="Visca P."/>
        </authorList>
    </citation>
    <scope>NUCLEOTIDE SEQUENCE</scope>
    <source>
        <strain evidence="3">LMG 26462</strain>
    </source>
</reference>
<gene>
    <name evidence="3" type="ORF">J1C56_23820</name>
</gene>
<dbReference type="InterPro" id="IPR002347">
    <property type="entry name" value="SDR_fam"/>
</dbReference>
<name>A0A9X1D8B9_9HYPH</name>
<dbReference type="Proteomes" id="UP001138921">
    <property type="component" value="Unassembled WGS sequence"/>
</dbReference>
<proteinExistence type="inferred from homology"/>
<dbReference type="SUPFAM" id="SSF51735">
    <property type="entry name" value="NAD(P)-binding Rossmann-fold domains"/>
    <property type="match status" value="1"/>
</dbReference>
<dbReference type="GO" id="GO:0030497">
    <property type="term" value="P:fatty acid elongation"/>
    <property type="evidence" value="ECO:0007669"/>
    <property type="project" value="TreeGrafter"/>
</dbReference>
<evidence type="ECO:0000313" key="4">
    <source>
        <dbReference type="Proteomes" id="UP001138921"/>
    </source>
</evidence>
<keyword evidence="4" id="KW-1185">Reference proteome</keyword>
<dbReference type="AlphaFoldDB" id="A0A9X1D8B9"/>
<dbReference type="EMBL" id="JAFLWW010000007">
    <property type="protein sequence ID" value="MBT1158613.1"/>
    <property type="molecule type" value="Genomic_DNA"/>
</dbReference>
<reference evidence="3" key="1">
    <citation type="journal article" date="2021" name="Microorganisms">
        <title>Phylogenomic Reconstruction and Metabolic Potential of the Genus Aminobacter.</title>
        <authorList>
            <person name="Artuso I."/>
            <person name="Turrini P."/>
            <person name="Pirolo M."/>
            <person name="Lugli G.A."/>
            <person name="Ventura M."/>
            <person name="Visca P."/>
        </authorList>
    </citation>
    <scope>NUCLEOTIDE SEQUENCE</scope>
    <source>
        <strain evidence="3">LMG 26462</strain>
    </source>
</reference>
<keyword evidence="2" id="KW-0560">Oxidoreductase</keyword>